<proteinExistence type="predicted"/>
<accession>J1HP23</accession>
<dbReference type="Proteomes" id="UP000004578">
    <property type="component" value="Unassembled WGS sequence"/>
</dbReference>
<keyword evidence="2" id="KW-1185">Reference proteome</keyword>
<evidence type="ECO:0000313" key="1">
    <source>
        <dbReference type="EMBL" id="EJF47343.1"/>
    </source>
</evidence>
<comment type="caution">
    <text evidence="1">The sequence shown here is derived from an EMBL/GenBank/DDBJ whole genome shotgun (WGS) entry which is preliminary data.</text>
</comment>
<gene>
    <name evidence="1" type="ORF">HMPREF1317_1185</name>
</gene>
<dbReference type="EMBL" id="AKFS01000088">
    <property type="protein sequence ID" value="EJF47343.1"/>
    <property type="molecule type" value="Genomic_DNA"/>
</dbReference>
<reference evidence="1 2" key="1">
    <citation type="submission" date="2012-05" db="EMBL/GenBank/DDBJ databases">
        <authorList>
            <person name="Harkins D.M."/>
            <person name="Madupu R."/>
            <person name="Durkin A.S."/>
            <person name="Torralba M."/>
            <person name="Methe B."/>
            <person name="Sutton G.G."/>
            <person name="Nelson K.E."/>
        </authorList>
    </citation>
    <scope>NUCLEOTIDE SEQUENCE [LARGE SCALE GENOMIC DNA]</scope>
    <source>
        <strain evidence="1 2">F0490</strain>
    </source>
</reference>
<organism evidence="1 2">
    <name type="scientific">Schaalia georgiae F0490</name>
    <dbReference type="NCBI Taxonomy" id="1125717"/>
    <lineage>
        <taxon>Bacteria</taxon>
        <taxon>Bacillati</taxon>
        <taxon>Actinomycetota</taxon>
        <taxon>Actinomycetes</taxon>
        <taxon>Actinomycetales</taxon>
        <taxon>Actinomycetaceae</taxon>
        <taxon>Schaalia</taxon>
    </lineage>
</organism>
<protein>
    <submittedName>
        <fullName evidence="1">Uncharacterized protein</fullName>
    </submittedName>
</protein>
<dbReference type="AlphaFoldDB" id="J1HP23"/>
<evidence type="ECO:0000313" key="2">
    <source>
        <dbReference type="Proteomes" id="UP000004578"/>
    </source>
</evidence>
<sequence length="39" mass="3812">MRPLGAVVDARIVSRPGAAIPWAGRAGAVGGVENGGNIV</sequence>
<name>J1HP23_9ACTO</name>